<evidence type="ECO:0000313" key="1">
    <source>
        <dbReference type="EMBL" id="RSU04818.1"/>
    </source>
</evidence>
<dbReference type="GO" id="GO:0016853">
    <property type="term" value="F:isomerase activity"/>
    <property type="evidence" value="ECO:0007669"/>
    <property type="project" value="InterPro"/>
</dbReference>
<reference evidence="1 2" key="1">
    <citation type="submission" date="2017-05" db="EMBL/GenBank/DDBJ databases">
        <title>Vagococcus spp. assemblies.</title>
        <authorList>
            <person name="Gulvik C.A."/>
        </authorList>
    </citation>
    <scope>NUCLEOTIDE SEQUENCE [LARGE SCALE GENOMIC DNA]</scope>
    <source>
        <strain evidence="1 2">CCUG 41755</strain>
    </source>
</reference>
<organism evidence="1 2">
    <name type="scientific">Vagococcus fessus</name>
    <dbReference type="NCBI Taxonomy" id="120370"/>
    <lineage>
        <taxon>Bacteria</taxon>
        <taxon>Bacillati</taxon>
        <taxon>Bacillota</taxon>
        <taxon>Bacilli</taxon>
        <taxon>Lactobacillales</taxon>
        <taxon>Enterococcaceae</taxon>
        <taxon>Vagococcus</taxon>
    </lineage>
</organism>
<dbReference type="InterPro" id="IPR008183">
    <property type="entry name" value="Aldose_1/G6P_1-epimerase"/>
</dbReference>
<sequence>MSWTIENDKVKATINTKGGELASLILKETEVEYIWQADPEFWGRHAPVLFPIVGKLIDNTYTYKGKSYTMGQHGFARDKEFFLVEQTESTIKVGLKSDDSTREVYPFDFELILSFELNEDNLICGYNVKNTSEDVMYFGIGGHPAFNIPLDNKGDFDDYYFEINGSDNWLVYPLDGAHINQAASHIDKTPSKISINRELFKGDALVFGTTGRQEISIKSELTEASVKVSYDDMPFVGLWSPYAKEAPFVCIEPWCGIADPTTASGELSEKFAMNRLESQEVFTNGYTITVK</sequence>
<evidence type="ECO:0000313" key="2">
    <source>
        <dbReference type="Proteomes" id="UP000287101"/>
    </source>
</evidence>
<dbReference type="Pfam" id="PF01263">
    <property type="entry name" value="Aldose_epim"/>
    <property type="match status" value="1"/>
</dbReference>
<dbReference type="GO" id="GO:0005975">
    <property type="term" value="P:carbohydrate metabolic process"/>
    <property type="evidence" value="ECO:0007669"/>
    <property type="project" value="InterPro"/>
</dbReference>
<dbReference type="PANTHER" id="PTHR11122:SF13">
    <property type="entry name" value="GLUCOSE-6-PHOSPHATE 1-EPIMERASE"/>
    <property type="match status" value="1"/>
</dbReference>
<dbReference type="OrthoDB" id="9795355at2"/>
<dbReference type="EMBL" id="NGJY01000001">
    <property type="protein sequence ID" value="RSU04818.1"/>
    <property type="molecule type" value="Genomic_DNA"/>
</dbReference>
<gene>
    <name evidence="1" type="ORF">CBF31_02020</name>
</gene>
<comment type="caution">
    <text evidence="1">The sequence shown here is derived from an EMBL/GenBank/DDBJ whole genome shotgun (WGS) entry which is preliminary data.</text>
</comment>
<dbReference type="InterPro" id="IPR014718">
    <property type="entry name" value="GH-type_carb-bd"/>
</dbReference>
<dbReference type="AlphaFoldDB" id="A0A430AC82"/>
<dbReference type="RefSeq" id="WP_126830459.1">
    <property type="nucleotide sequence ID" value="NZ_CBCRYB010000002.1"/>
</dbReference>
<accession>A0A430AC82</accession>
<keyword evidence="2" id="KW-1185">Reference proteome</keyword>
<dbReference type="InterPro" id="IPR037481">
    <property type="entry name" value="LacX"/>
</dbReference>
<dbReference type="InterPro" id="IPR011013">
    <property type="entry name" value="Gal_mutarotase_sf_dom"/>
</dbReference>
<dbReference type="Gene3D" id="2.70.98.10">
    <property type="match status" value="1"/>
</dbReference>
<dbReference type="Proteomes" id="UP000287101">
    <property type="component" value="Unassembled WGS sequence"/>
</dbReference>
<name>A0A430AC82_9ENTE</name>
<dbReference type="GO" id="GO:0030246">
    <property type="term" value="F:carbohydrate binding"/>
    <property type="evidence" value="ECO:0007669"/>
    <property type="project" value="InterPro"/>
</dbReference>
<dbReference type="PANTHER" id="PTHR11122">
    <property type="entry name" value="APOSPORY-ASSOCIATED PROTEIN C-RELATED"/>
    <property type="match status" value="1"/>
</dbReference>
<dbReference type="SUPFAM" id="SSF74650">
    <property type="entry name" value="Galactose mutarotase-like"/>
    <property type="match status" value="1"/>
</dbReference>
<dbReference type="CDD" id="cd09024">
    <property type="entry name" value="Aldose_epim_lacX"/>
    <property type="match status" value="1"/>
</dbReference>
<proteinExistence type="predicted"/>
<protein>
    <submittedName>
        <fullName evidence="1">Aldose epimerase</fullName>
    </submittedName>
</protein>